<dbReference type="GO" id="GO:0007346">
    <property type="term" value="P:regulation of mitotic cell cycle"/>
    <property type="evidence" value="ECO:0007669"/>
    <property type="project" value="TreeGrafter"/>
</dbReference>
<dbReference type="PANTHER" id="PTHR22984">
    <property type="entry name" value="SERINE/THREONINE-PROTEIN KINASE PIM"/>
    <property type="match status" value="1"/>
</dbReference>
<dbReference type="AlphaFoldDB" id="A0A7J6AGH9"/>
<dbReference type="InterPro" id="IPR000719">
    <property type="entry name" value="Prot_kinase_dom"/>
</dbReference>
<comment type="caution">
    <text evidence="16">The sequence shown here is derived from an EMBL/GenBank/DDBJ whole genome shotgun (WGS) entry which is preliminary data.</text>
</comment>
<evidence type="ECO:0000256" key="2">
    <source>
        <dbReference type="ARBA" id="ARBA00005505"/>
    </source>
</evidence>
<dbReference type="InterPro" id="IPR017441">
    <property type="entry name" value="Protein_kinase_ATP_BS"/>
</dbReference>
<evidence type="ECO:0000256" key="13">
    <source>
        <dbReference type="ARBA" id="ARBA00048679"/>
    </source>
</evidence>
<keyword evidence="17" id="KW-1185">Reference proteome</keyword>
<feature type="domain" description="Protein kinase" evidence="15">
    <location>
        <begin position="408"/>
        <end position="663"/>
    </location>
</feature>
<evidence type="ECO:0000313" key="16">
    <source>
        <dbReference type="EMBL" id="KAF4081916.1"/>
    </source>
</evidence>
<evidence type="ECO:0000256" key="1">
    <source>
        <dbReference type="ARBA" id="ARBA00004240"/>
    </source>
</evidence>
<dbReference type="PROSITE" id="PS00107">
    <property type="entry name" value="PROTEIN_KINASE_ATP"/>
    <property type="match status" value="1"/>
</dbReference>
<dbReference type="InterPro" id="IPR051138">
    <property type="entry name" value="PIM_Ser/Thr_kinase"/>
</dbReference>
<dbReference type="InterPro" id="IPR008271">
    <property type="entry name" value="Ser/Thr_kinase_AS"/>
</dbReference>
<evidence type="ECO:0000256" key="5">
    <source>
        <dbReference type="ARBA" id="ARBA00022527"/>
    </source>
</evidence>
<comment type="catalytic activity">
    <reaction evidence="13">
        <text>L-seryl-[protein] + ATP = O-phospho-L-seryl-[protein] + ADP + H(+)</text>
        <dbReference type="Rhea" id="RHEA:17989"/>
        <dbReference type="Rhea" id="RHEA-COMP:9863"/>
        <dbReference type="Rhea" id="RHEA-COMP:11604"/>
        <dbReference type="ChEBI" id="CHEBI:15378"/>
        <dbReference type="ChEBI" id="CHEBI:29999"/>
        <dbReference type="ChEBI" id="CHEBI:30616"/>
        <dbReference type="ChEBI" id="CHEBI:83421"/>
        <dbReference type="ChEBI" id="CHEBI:456216"/>
        <dbReference type="EC" id="2.7.11.1"/>
    </reaction>
</comment>
<evidence type="ECO:0000256" key="10">
    <source>
        <dbReference type="ARBA" id="ARBA00022840"/>
    </source>
</evidence>
<evidence type="ECO:0000256" key="9">
    <source>
        <dbReference type="ARBA" id="ARBA00022824"/>
    </source>
</evidence>
<name>A0A7J6AGH9_AMEME</name>
<dbReference type="InterPro" id="IPR011009">
    <property type="entry name" value="Kinase-like_dom_sf"/>
</dbReference>
<dbReference type="GO" id="GO:0016192">
    <property type="term" value="P:vesicle-mediated transport"/>
    <property type="evidence" value="ECO:0007669"/>
    <property type="project" value="UniProtKB-KW"/>
</dbReference>
<keyword evidence="7 14" id="KW-0547">Nucleotide-binding</keyword>
<evidence type="ECO:0000313" key="17">
    <source>
        <dbReference type="Proteomes" id="UP000593565"/>
    </source>
</evidence>
<comment type="catalytic activity">
    <reaction evidence="12">
        <text>L-threonyl-[protein] + ATP = O-phospho-L-threonyl-[protein] + ADP + H(+)</text>
        <dbReference type="Rhea" id="RHEA:46608"/>
        <dbReference type="Rhea" id="RHEA-COMP:11060"/>
        <dbReference type="Rhea" id="RHEA-COMP:11605"/>
        <dbReference type="ChEBI" id="CHEBI:15378"/>
        <dbReference type="ChEBI" id="CHEBI:30013"/>
        <dbReference type="ChEBI" id="CHEBI:30616"/>
        <dbReference type="ChEBI" id="CHEBI:61977"/>
        <dbReference type="ChEBI" id="CHEBI:456216"/>
        <dbReference type="EC" id="2.7.11.1"/>
    </reaction>
</comment>
<dbReference type="PANTHER" id="PTHR22984:SF11">
    <property type="entry name" value="AURORA KINASE-RELATED"/>
    <property type="match status" value="1"/>
</dbReference>
<comment type="subcellular location">
    <subcellularLocation>
        <location evidence="1">Endoplasmic reticulum</location>
    </subcellularLocation>
</comment>
<dbReference type="Pfam" id="PF00069">
    <property type="entry name" value="Pkinase"/>
    <property type="match status" value="1"/>
</dbReference>
<proteinExistence type="inferred from homology"/>
<evidence type="ECO:0000256" key="11">
    <source>
        <dbReference type="ARBA" id="ARBA00022892"/>
    </source>
</evidence>
<dbReference type="PROSITE" id="PS00108">
    <property type="entry name" value="PROTEIN_KINASE_ST"/>
    <property type="match status" value="1"/>
</dbReference>
<keyword evidence="9" id="KW-0256">Endoplasmic reticulum</keyword>
<reference evidence="16 17" key="1">
    <citation type="submission" date="2020-02" db="EMBL/GenBank/DDBJ databases">
        <title>A chromosome-scale genome assembly of the black bullhead catfish (Ameiurus melas).</title>
        <authorList>
            <person name="Wen M."/>
            <person name="Zham M."/>
            <person name="Cabau C."/>
            <person name="Klopp C."/>
            <person name="Donnadieu C."/>
            <person name="Roques C."/>
            <person name="Bouchez O."/>
            <person name="Lampietro C."/>
            <person name="Jouanno E."/>
            <person name="Herpin A."/>
            <person name="Louis A."/>
            <person name="Berthelot C."/>
            <person name="Parey E."/>
            <person name="Roest-Crollius H."/>
            <person name="Braasch I."/>
            <person name="Postlethwait J."/>
            <person name="Robinson-Rechavi M."/>
            <person name="Echchiki A."/>
            <person name="Begum T."/>
            <person name="Montfort J."/>
            <person name="Schartl M."/>
            <person name="Bobe J."/>
            <person name="Guiguen Y."/>
        </authorList>
    </citation>
    <scope>NUCLEOTIDE SEQUENCE [LARGE SCALE GENOMIC DNA]</scope>
    <source>
        <strain evidence="16">M_S1</strain>
        <tissue evidence="16">Blood</tissue>
    </source>
</reference>
<dbReference type="EMBL" id="JAAGNN010000012">
    <property type="protein sequence ID" value="KAF4081916.1"/>
    <property type="molecule type" value="Genomic_DNA"/>
</dbReference>
<dbReference type="SUPFAM" id="SSF56112">
    <property type="entry name" value="Protein kinase-like (PK-like)"/>
    <property type="match status" value="1"/>
</dbReference>
<dbReference type="PROSITE" id="PS50011">
    <property type="entry name" value="PROTEIN_KINASE_DOM"/>
    <property type="match status" value="1"/>
</dbReference>
<protein>
    <recommendedName>
        <fullName evidence="3">non-specific serine/threonine protein kinase</fullName>
        <ecNumber evidence="3">2.7.11.1</ecNumber>
    </recommendedName>
</protein>
<evidence type="ECO:0000259" key="15">
    <source>
        <dbReference type="PROSITE" id="PS50011"/>
    </source>
</evidence>
<dbReference type="Pfam" id="PF12931">
    <property type="entry name" value="TPR_Sec16"/>
    <property type="match status" value="1"/>
</dbReference>
<keyword evidence="8" id="KW-0418">Kinase</keyword>
<keyword evidence="5" id="KW-0723">Serine/threonine-protein kinase</keyword>
<dbReference type="GO" id="GO:0005524">
    <property type="term" value="F:ATP binding"/>
    <property type="evidence" value="ECO:0007669"/>
    <property type="project" value="UniProtKB-UniRule"/>
</dbReference>
<keyword evidence="10 14" id="KW-0067">ATP-binding</keyword>
<dbReference type="GO" id="GO:0043066">
    <property type="term" value="P:negative regulation of apoptotic process"/>
    <property type="evidence" value="ECO:0007669"/>
    <property type="project" value="TreeGrafter"/>
</dbReference>
<dbReference type="Gene3D" id="3.30.200.20">
    <property type="entry name" value="Phosphorylase Kinase, domain 1"/>
    <property type="match status" value="1"/>
</dbReference>
<dbReference type="SMART" id="SM00220">
    <property type="entry name" value="S_TKc"/>
    <property type="match status" value="1"/>
</dbReference>
<dbReference type="Proteomes" id="UP000593565">
    <property type="component" value="Unassembled WGS sequence"/>
</dbReference>
<evidence type="ECO:0000256" key="8">
    <source>
        <dbReference type="ARBA" id="ARBA00022777"/>
    </source>
</evidence>
<keyword evidence="4" id="KW-0813">Transport</keyword>
<evidence type="ECO:0000256" key="7">
    <source>
        <dbReference type="ARBA" id="ARBA00022741"/>
    </source>
</evidence>
<dbReference type="GO" id="GO:0005783">
    <property type="term" value="C:endoplasmic reticulum"/>
    <property type="evidence" value="ECO:0007669"/>
    <property type="project" value="UniProtKB-SubCell"/>
</dbReference>
<evidence type="ECO:0000256" key="3">
    <source>
        <dbReference type="ARBA" id="ARBA00012513"/>
    </source>
</evidence>
<dbReference type="GO" id="GO:0004674">
    <property type="term" value="F:protein serine/threonine kinase activity"/>
    <property type="evidence" value="ECO:0007669"/>
    <property type="project" value="UniProtKB-KW"/>
</dbReference>
<dbReference type="Gene3D" id="1.10.510.10">
    <property type="entry name" value="Transferase(Phosphotransferase) domain 1"/>
    <property type="match status" value="1"/>
</dbReference>
<feature type="binding site" evidence="14">
    <location>
        <position position="437"/>
    </location>
    <ligand>
        <name>ATP</name>
        <dbReference type="ChEBI" id="CHEBI:30616"/>
    </ligand>
</feature>
<dbReference type="InterPro" id="IPR024298">
    <property type="entry name" value="Sec16_Sec23-bd"/>
</dbReference>
<gene>
    <name evidence="16" type="ORF">AMELA_G00145870</name>
</gene>
<evidence type="ECO:0000256" key="12">
    <source>
        <dbReference type="ARBA" id="ARBA00047899"/>
    </source>
</evidence>
<keyword evidence="11" id="KW-0931">ER-Golgi transport</keyword>
<evidence type="ECO:0000256" key="14">
    <source>
        <dbReference type="PROSITE-ProRule" id="PRU10141"/>
    </source>
</evidence>
<comment type="similarity">
    <text evidence="2">Belongs to the protein kinase superfamily. CAMK Ser/Thr protein kinase family. PIM subfamily.</text>
</comment>
<evidence type="ECO:0000256" key="4">
    <source>
        <dbReference type="ARBA" id="ARBA00022448"/>
    </source>
</evidence>
<sequence length="682" mass="78748">MLEKCNRFLILIPSHVPKSMACLRGQREADFLLIYAHTRGKSTILVLSRIFRKCLKMTTVKTTVKRIVFPEAESGVSGSYSSGKDTVDYSEEEPVFPAPLMSNEMPKEDLIWFIQDQALECFKNIAEYNQVESYFFWRIMELFCCENGKVMMCEVGAIIFQVYTWLRKKLPKCNGGNRWKEWCLPLADLLSSSAPYDEHREAIIKMGDDLASRSWTYAAHLCYIMAKVELGSRSQFELIGCDSIMPFDLNIPFKAFVRTETYEYMLSLTSGLAQPSFQIWKLCQASRLAIVDFIDLAYKYCENIARAAFTFPNRIKRSFVEWLILLSCKLLDEKAEEPEWLLELRQMHRTKLANTNGDPEQHMASTSHDLVSEIQDLKCSLRTEEIPALQSPDLEQHTYQSAVFQSRYTLGKLLGIGIFSYVYEGVRTEDGKEVAIKFIQKDETETITIPGETQELPVEVALMKMVSRPPCCSNVVELLEWFDIAEQYVMVLERPSPCMNLYKFTELQDGRLSEAQARDIMLQVIRAARHCCDRGVLHRDIKDKNLLINIDTLEVKLINFGCGELLTDTIYKEFSGTSFFVPPEWLRNEEYMGIPATIWGLGILLFCLTCGNYPFDLEEEVHDEQLELCPDMSPECFDLIMWCLDFNPETRPSFDDLVRHEWFTEAVQDRVQIPPETKDHVQ</sequence>
<keyword evidence="6" id="KW-0808">Transferase</keyword>
<evidence type="ECO:0000256" key="6">
    <source>
        <dbReference type="ARBA" id="ARBA00022679"/>
    </source>
</evidence>
<dbReference type="EC" id="2.7.11.1" evidence="3"/>
<accession>A0A7J6AGH9</accession>
<organism evidence="16 17">
    <name type="scientific">Ameiurus melas</name>
    <name type="common">Black bullhead</name>
    <name type="synonym">Silurus melas</name>
    <dbReference type="NCBI Taxonomy" id="219545"/>
    <lineage>
        <taxon>Eukaryota</taxon>
        <taxon>Metazoa</taxon>
        <taxon>Chordata</taxon>
        <taxon>Craniata</taxon>
        <taxon>Vertebrata</taxon>
        <taxon>Euteleostomi</taxon>
        <taxon>Actinopterygii</taxon>
        <taxon>Neopterygii</taxon>
        <taxon>Teleostei</taxon>
        <taxon>Ostariophysi</taxon>
        <taxon>Siluriformes</taxon>
        <taxon>Ictaluridae</taxon>
        <taxon>Ameiurus</taxon>
    </lineage>
</organism>